<accession>A0A2I2KP88</accession>
<feature type="compositionally biased region" description="Basic and acidic residues" evidence="1">
    <location>
        <begin position="38"/>
        <end position="48"/>
    </location>
</feature>
<dbReference type="AlphaFoldDB" id="A0A2I2KP88"/>
<feature type="compositionally biased region" description="Polar residues" evidence="1">
    <location>
        <begin position="57"/>
        <end position="66"/>
    </location>
</feature>
<evidence type="ECO:0000256" key="1">
    <source>
        <dbReference type="SAM" id="MobiDB-lite"/>
    </source>
</evidence>
<name>A0A2I2KP88_9ACTN</name>
<evidence type="ECO:0000313" key="3">
    <source>
        <dbReference type="Proteomes" id="UP000234331"/>
    </source>
</evidence>
<dbReference type="Proteomes" id="UP000234331">
    <property type="component" value="Unassembled WGS sequence"/>
</dbReference>
<organism evidence="2 3">
    <name type="scientific">Frankia canadensis</name>
    <dbReference type="NCBI Taxonomy" id="1836972"/>
    <lineage>
        <taxon>Bacteria</taxon>
        <taxon>Bacillati</taxon>
        <taxon>Actinomycetota</taxon>
        <taxon>Actinomycetes</taxon>
        <taxon>Frankiales</taxon>
        <taxon>Frankiaceae</taxon>
        <taxon>Frankia</taxon>
    </lineage>
</organism>
<dbReference type="EMBL" id="FZMO01000102">
    <property type="protein sequence ID" value="SNQ47487.1"/>
    <property type="molecule type" value="Genomic_DNA"/>
</dbReference>
<keyword evidence="3" id="KW-1185">Reference proteome</keyword>
<reference evidence="2 3" key="1">
    <citation type="submission" date="2017-06" db="EMBL/GenBank/DDBJ databases">
        <authorList>
            <person name="Kim H.J."/>
            <person name="Triplett B.A."/>
        </authorList>
    </citation>
    <scope>NUCLEOTIDE SEQUENCE [LARGE SCALE GENOMIC DNA]</scope>
    <source>
        <strain evidence="2">FRACA_ARgP5</strain>
    </source>
</reference>
<feature type="region of interest" description="Disordered" evidence="1">
    <location>
        <begin position="24"/>
        <end position="92"/>
    </location>
</feature>
<feature type="compositionally biased region" description="Basic and acidic residues" evidence="1">
    <location>
        <begin position="68"/>
        <end position="78"/>
    </location>
</feature>
<protein>
    <submittedName>
        <fullName evidence="2">Uncharacterized protein</fullName>
    </submittedName>
</protein>
<gene>
    <name evidence="2" type="ORF">FRACA_1900006</name>
</gene>
<evidence type="ECO:0000313" key="2">
    <source>
        <dbReference type="EMBL" id="SNQ47487.1"/>
    </source>
</evidence>
<proteinExistence type="predicted"/>
<sequence>MPGSTAPGRAVVVRLRTMLTSWSPVDLERLPQRRGRTVPRDRGREPRQATRPADTTAHATGTSGHQPMSDRHSRRERVTSIIFRSRLDRCRS</sequence>